<dbReference type="PhylomeDB" id="B4IJJ9"/>
<dbReference type="PANTHER" id="PTHR11012:SF13">
    <property type="entry name" value="CHK KINASE-LIKE DOMAIN-CONTAINING PROTEIN-RELATED"/>
    <property type="match status" value="1"/>
</dbReference>
<dbReference type="EMBL" id="CH480848">
    <property type="protein sequence ID" value="EDW51190.1"/>
    <property type="molecule type" value="Genomic_DNA"/>
</dbReference>
<gene>
    <name evidence="2" type="primary">Dsec\GM17829</name>
    <name evidence="2" type="ORF">Dsec_GM17829</name>
</gene>
<organism evidence="3">
    <name type="scientific">Drosophila sechellia</name>
    <name type="common">Fruit fly</name>
    <dbReference type="NCBI Taxonomy" id="7238"/>
    <lineage>
        <taxon>Eukaryota</taxon>
        <taxon>Metazoa</taxon>
        <taxon>Ecdysozoa</taxon>
        <taxon>Arthropoda</taxon>
        <taxon>Hexapoda</taxon>
        <taxon>Insecta</taxon>
        <taxon>Pterygota</taxon>
        <taxon>Neoptera</taxon>
        <taxon>Endopterygota</taxon>
        <taxon>Diptera</taxon>
        <taxon>Brachycera</taxon>
        <taxon>Muscomorpha</taxon>
        <taxon>Ephydroidea</taxon>
        <taxon>Drosophilidae</taxon>
        <taxon>Drosophila</taxon>
        <taxon>Sophophora</taxon>
    </lineage>
</organism>
<dbReference type="Pfam" id="PF02958">
    <property type="entry name" value="EcKL"/>
    <property type="match status" value="2"/>
</dbReference>
<dbReference type="AlphaFoldDB" id="B4IJJ9"/>
<dbReference type="InterPro" id="IPR015897">
    <property type="entry name" value="CHK_kinase-like"/>
</dbReference>
<dbReference type="PANTHER" id="PTHR11012">
    <property type="entry name" value="PROTEIN KINASE-LIKE DOMAIN-CONTAINING"/>
    <property type="match status" value="1"/>
</dbReference>
<accession>B4IJJ9</accession>
<feature type="domain" description="CHK kinase-like" evidence="1">
    <location>
        <begin position="83"/>
        <end position="276"/>
    </location>
</feature>
<evidence type="ECO:0000313" key="3">
    <source>
        <dbReference type="Proteomes" id="UP000001292"/>
    </source>
</evidence>
<evidence type="ECO:0000259" key="1">
    <source>
        <dbReference type="SMART" id="SM00587"/>
    </source>
</evidence>
<dbReference type="Gene3D" id="3.90.1200.10">
    <property type="match status" value="2"/>
</dbReference>
<dbReference type="InterPro" id="IPR011009">
    <property type="entry name" value="Kinase-like_dom_sf"/>
</dbReference>
<dbReference type="SMART" id="SM00587">
    <property type="entry name" value="CHK"/>
    <property type="match status" value="2"/>
</dbReference>
<evidence type="ECO:0000313" key="2">
    <source>
        <dbReference type="EMBL" id="EDW51190.1"/>
    </source>
</evidence>
<name>B4IJJ9_DROSE</name>
<dbReference type="OMA" id="HACEMGY"/>
<dbReference type="SUPFAM" id="SSF56112">
    <property type="entry name" value="Protein kinase-like (PK-like)"/>
    <property type="match status" value="2"/>
</dbReference>
<dbReference type="HOGENOM" id="CLU_010718_4_0_1"/>
<keyword evidence="3" id="KW-1185">Reference proteome</keyword>
<sequence>MMTRIRVEYTTEESEVKQATKFLIKTIFAERNPVSHVFIRYGIYTREMDMYQRILPKIANLVKRDPRRISAGTVYVDKDTDSIIFEDLALEHCKVACRLQKLDLAHTHLVLEKLANFHAAGAALAERELGIFKDNYDRGFYNRHTRGYEPIMKNLLKTLSRSLNLDEQLRQRYQAKIDRLVDRIMVYGERSTTNNPGDFLTLNHGDLWTTNIMFQYDAKVHPINAAFIDFQFSVWNSPAVDLHYFFSTSIHDELRLNNQPELVQFYYYKLKDALKNVKYAGCIPNLFEFQQQFRARAFYAVFASLIFEPFMVYDGKEKVSLGHIISEGKGDPAANILAGYGVSIREMEMYQQILPHLARMVRGEMEDSRKMFAATVDVDRERDSILFEDLTLEDYKVACRLKKLDLEHTHLVLEKLAEFHAAAAVLAERKPGIFENNDDRGFFNKHFRGFQPIFRNLLQALSRSLELNLDLKNRYQRKIDRLVDTIMDYGDRSTSTNPGDFITLAHADLWTTNVMFQYDKQGHPINAVLIDFQFSVWNSPAIDLHYFFSTSIQDHLRWKHQPELVQFYYYRLVESLKKLKYSRRIPSLFEFQLQFRARSFYSVFCSLISEPCMLYTGTEEASIAQGLSTAASGVRFRDSVYHADHIREKMVLTLPFLDQQGLLDDM</sequence>
<dbReference type="InterPro" id="IPR004119">
    <property type="entry name" value="EcKL"/>
</dbReference>
<proteinExistence type="predicted"/>
<feature type="domain" description="CHK kinase-like" evidence="1">
    <location>
        <begin position="385"/>
        <end position="578"/>
    </location>
</feature>
<reference evidence="2 3" key="1">
    <citation type="journal article" date="2007" name="Nature">
        <title>Evolution of genes and genomes on the Drosophila phylogeny.</title>
        <authorList>
            <consortium name="Drosophila 12 Genomes Consortium"/>
            <person name="Clark A.G."/>
            <person name="Eisen M.B."/>
            <person name="Smith D.R."/>
            <person name="Bergman C.M."/>
            <person name="Oliver B."/>
            <person name="Markow T.A."/>
            <person name="Kaufman T.C."/>
            <person name="Kellis M."/>
            <person name="Gelbart W."/>
            <person name="Iyer V.N."/>
            <person name="Pollard D.A."/>
            <person name="Sackton T.B."/>
            <person name="Larracuente A.M."/>
            <person name="Singh N.D."/>
            <person name="Abad J.P."/>
            <person name="Abt D.N."/>
            <person name="Adryan B."/>
            <person name="Aguade M."/>
            <person name="Akashi H."/>
            <person name="Anderson W.W."/>
            <person name="Aquadro C.F."/>
            <person name="Ardell D.H."/>
            <person name="Arguello R."/>
            <person name="Artieri C.G."/>
            <person name="Barbash D.A."/>
            <person name="Barker D."/>
            <person name="Barsanti P."/>
            <person name="Batterham P."/>
            <person name="Batzoglou S."/>
            <person name="Begun D."/>
            <person name="Bhutkar A."/>
            <person name="Blanco E."/>
            <person name="Bosak S.A."/>
            <person name="Bradley R.K."/>
            <person name="Brand A.D."/>
            <person name="Brent M.R."/>
            <person name="Brooks A.N."/>
            <person name="Brown R.H."/>
            <person name="Butlin R.K."/>
            <person name="Caggese C."/>
            <person name="Calvi B.R."/>
            <person name="Bernardo de Carvalho A."/>
            <person name="Caspi A."/>
            <person name="Castrezana S."/>
            <person name="Celniker S.E."/>
            <person name="Chang J.L."/>
            <person name="Chapple C."/>
            <person name="Chatterji S."/>
            <person name="Chinwalla A."/>
            <person name="Civetta A."/>
            <person name="Clifton S.W."/>
            <person name="Comeron J.M."/>
            <person name="Costello J.C."/>
            <person name="Coyne J.A."/>
            <person name="Daub J."/>
            <person name="David R.G."/>
            <person name="Delcher A.L."/>
            <person name="Delehaunty K."/>
            <person name="Do C.B."/>
            <person name="Ebling H."/>
            <person name="Edwards K."/>
            <person name="Eickbush T."/>
            <person name="Evans J.D."/>
            <person name="Filipski A."/>
            <person name="Findeiss S."/>
            <person name="Freyhult E."/>
            <person name="Fulton L."/>
            <person name="Fulton R."/>
            <person name="Garcia A.C."/>
            <person name="Gardiner A."/>
            <person name="Garfield D.A."/>
            <person name="Garvin B.E."/>
            <person name="Gibson G."/>
            <person name="Gilbert D."/>
            <person name="Gnerre S."/>
            <person name="Godfrey J."/>
            <person name="Good R."/>
            <person name="Gotea V."/>
            <person name="Gravely B."/>
            <person name="Greenberg A.J."/>
            <person name="Griffiths-Jones S."/>
            <person name="Gross S."/>
            <person name="Guigo R."/>
            <person name="Gustafson E.A."/>
            <person name="Haerty W."/>
            <person name="Hahn M.W."/>
            <person name="Halligan D.L."/>
            <person name="Halpern A.L."/>
            <person name="Halter G.M."/>
            <person name="Han M.V."/>
            <person name="Heger A."/>
            <person name="Hillier L."/>
            <person name="Hinrichs A.S."/>
            <person name="Holmes I."/>
            <person name="Hoskins R.A."/>
            <person name="Hubisz M.J."/>
            <person name="Hultmark D."/>
            <person name="Huntley M.A."/>
            <person name="Jaffe D.B."/>
            <person name="Jagadeeshan S."/>
            <person name="Jeck W.R."/>
            <person name="Johnson J."/>
            <person name="Jones C.D."/>
            <person name="Jordan W.C."/>
            <person name="Karpen G.H."/>
            <person name="Kataoka E."/>
            <person name="Keightley P.D."/>
            <person name="Kheradpour P."/>
            <person name="Kirkness E.F."/>
            <person name="Koerich L.B."/>
            <person name="Kristiansen K."/>
            <person name="Kudrna D."/>
            <person name="Kulathinal R.J."/>
            <person name="Kumar S."/>
            <person name="Kwok R."/>
            <person name="Lander E."/>
            <person name="Langley C.H."/>
            <person name="Lapoint R."/>
            <person name="Lazzaro B.P."/>
            <person name="Lee S.J."/>
            <person name="Levesque L."/>
            <person name="Li R."/>
            <person name="Lin C.F."/>
            <person name="Lin M.F."/>
            <person name="Lindblad-Toh K."/>
            <person name="Llopart A."/>
            <person name="Long M."/>
            <person name="Low L."/>
            <person name="Lozovsky E."/>
            <person name="Lu J."/>
            <person name="Luo M."/>
            <person name="Machado C.A."/>
            <person name="Makalowski W."/>
            <person name="Marzo M."/>
            <person name="Matsuda M."/>
            <person name="Matzkin L."/>
            <person name="McAllister B."/>
            <person name="McBride C.S."/>
            <person name="McKernan B."/>
            <person name="McKernan K."/>
            <person name="Mendez-Lago M."/>
            <person name="Minx P."/>
            <person name="Mollenhauer M.U."/>
            <person name="Montooth K."/>
            <person name="Mount S.M."/>
            <person name="Mu X."/>
            <person name="Myers E."/>
            <person name="Negre B."/>
            <person name="Newfeld S."/>
            <person name="Nielsen R."/>
            <person name="Noor M.A."/>
            <person name="O'Grady P."/>
            <person name="Pachter L."/>
            <person name="Papaceit M."/>
            <person name="Parisi M.J."/>
            <person name="Parisi M."/>
            <person name="Parts L."/>
            <person name="Pedersen J.S."/>
            <person name="Pesole G."/>
            <person name="Phillippy A.M."/>
            <person name="Ponting C.P."/>
            <person name="Pop M."/>
            <person name="Porcelli D."/>
            <person name="Powell J.R."/>
            <person name="Prohaska S."/>
            <person name="Pruitt K."/>
            <person name="Puig M."/>
            <person name="Quesneville H."/>
            <person name="Ram K.R."/>
            <person name="Rand D."/>
            <person name="Rasmussen M.D."/>
            <person name="Reed L.K."/>
            <person name="Reenan R."/>
            <person name="Reily A."/>
            <person name="Remington K.A."/>
            <person name="Rieger T.T."/>
            <person name="Ritchie M.G."/>
            <person name="Robin C."/>
            <person name="Rogers Y.H."/>
            <person name="Rohde C."/>
            <person name="Rozas J."/>
            <person name="Rubenfield M.J."/>
            <person name="Ruiz A."/>
            <person name="Russo S."/>
            <person name="Salzberg S.L."/>
            <person name="Sanchez-Gracia A."/>
            <person name="Saranga D.J."/>
            <person name="Sato H."/>
            <person name="Schaeffer S.W."/>
            <person name="Schatz M.C."/>
            <person name="Schlenke T."/>
            <person name="Schwartz R."/>
            <person name="Segarra C."/>
            <person name="Singh R.S."/>
            <person name="Sirot L."/>
            <person name="Sirota M."/>
            <person name="Sisneros N.B."/>
            <person name="Smith C.D."/>
            <person name="Smith T.F."/>
            <person name="Spieth J."/>
            <person name="Stage D.E."/>
            <person name="Stark A."/>
            <person name="Stephan W."/>
            <person name="Strausberg R.L."/>
            <person name="Strempel S."/>
            <person name="Sturgill D."/>
            <person name="Sutton G."/>
            <person name="Sutton G.G."/>
            <person name="Tao W."/>
            <person name="Teichmann S."/>
            <person name="Tobari Y.N."/>
            <person name="Tomimura Y."/>
            <person name="Tsolas J.M."/>
            <person name="Valente V.L."/>
            <person name="Venter E."/>
            <person name="Venter J.C."/>
            <person name="Vicario S."/>
            <person name="Vieira F.G."/>
            <person name="Vilella A.J."/>
            <person name="Villasante A."/>
            <person name="Walenz B."/>
            <person name="Wang J."/>
            <person name="Wasserman M."/>
            <person name="Watts T."/>
            <person name="Wilson D."/>
            <person name="Wilson R.K."/>
            <person name="Wing R.A."/>
            <person name="Wolfner M.F."/>
            <person name="Wong A."/>
            <person name="Wong G.K."/>
            <person name="Wu C.I."/>
            <person name="Wu G."/>
            <person name="Yamamoto D."/>
            <person name="Yang H.P."/>
            <person name="Yang S.P."/>
            <person name="Yorke J.A."/>
            <person name="Yoshida K."/>
            <person name="Zdobnov E."/>
            <person name="Zhang P."/>
            <person name="Zhang Y."/>
            <person name="Zimin A.V."/>
            <person name="Baldwin J."/>
            <person name="Abdouelleil A."/>
            <person name="Abdulkadir J."/>
            <person name="Abebe A."/>
            <person name="Abera B."/>
            <person name="Abreu J."/>
            <person name="Acer S.C."/>
            <person name="Aftuck L."/>
            <person name="Alexander A."/>
            <person name="An P."/>
            <person name="Anderson E."/>
            <person name="Anderson S."/>
            <person name="Arachi H."/>
            <person name="Azer M."/>
            <person name="Bachantsang P."/>
            <person name="Barry A."/>
            <person name="Bayul T."/>
            <person name="Berlin A."/>
            <person name="Bessette D."/>
            <person name="Bloom T."/>
            <person name="Blye J."/>
            <person name="Boguslavskiy L."/>
            <person name="Bonnet C."/>
            <person name="Boukhgalter B."/>
            <person name="Bourzgui I."/>
            <person name="Brown A."/>
            <person name="Cahill P."/>
            <person name="Channer S."/>
            <person name="Cheshatsang Y."/>
            <person name="Chuda L."/>
            <person name="Citroen M."/>
            <person name="Collymore A."/>
            <person name="Cooke P."/>
            <person name="Costello M."/>
            <person name="D'Aco K."/>
            <person name="Daza R."/>
            <person name="De Haan G."/>
            <person name="DeGray S."/>
            <person name="DeMaso C."/>
            <person name="Dhargay N."/>
            <person name="Dooley K."/>
            <person name="Dooley E."/>
            <person name="Doricent M."/>
            <person name="Dorje P."/>
            <person name="Dorjee K."/>
            <person name="Dupes A."/>
            <person name="Elong R."/>
            <person name="Falk J."/>
            <person name="Farina A."/>
            <person name="Faro S."/>
            <person name="Ferguson D."/>
            <person name="Fisher S."/>
            <person name="Foley C.D."/>
            <person name="Franke A."/>
            <person name="Friedrich D."/>
            <person name="Gadbois L."/>
            <person name="Gearin G."/>
            <person name="Gearin C.R."/>
            <person name="Giannoukos G."/>
            <person name="Goode T."/>
            <person name="Graham J."/>
            <person name="Grandbois E."/>
            <person name="Grewal S."/>
            <person name="Gyaltsen K."/>
            <person name="Hafez N."/>
            <person name="Hagos B."/>
            <person name="Hall J."/>
            <person name="Henson C."/>
            <person name="Hollinger A."/>
            <person name="Honan T."/>
            <person name="Huard M.D."/>
            <person name="Hughes L."/>
            <person name="Hurhula B."/>
            <person name="Husby M.E."/>
            <person name="Kamat A."/>
            <person name="Kanga B."/>
            <person name="Kashin S."/>
            <person name="Khazanovich D."/>
            <person name="Kisner P."/>
            <person name="Lance K."/>
            <person name="Lara M."/>
            <person name="Lee W."/>
            <person name="Lennon N."/>
            <person name="Letendre F."/>
            <person name="LeVine R."/>
            <person name="Lipovsky A."/>
            <person name="Liu X."/>
            <person name="Liu J."/>
            <person name="Liu S."/>
            <person name="Lokyitsang T."/>
            <person name="Lokyitsang Y."/>
            <person name="Lubonja R."/>
            <person name="Lui A."/>
            <person name="MacDonald P."/>
            <person name="Magnisalis V."/>
            <person name="Maru K."/>
            <person name="Matthews C."/>
            <person name="McCusker W."/>
            <person name="McDonough S."/>
            <person name="Mehta T."/>
            <person name="Meldrim J."/>
            <person name="Meneus L."/>
            <person name="Mihai O."/>
            <person name="Mihalev A."/>
            <person name="Mihova T."/>
            <person name="Mittelman R."/>
            <person name="Mlenga V."/>
            <person name="Montmayeur A."/>
            <person name="Mulrain L."/>
            <person name="Navidi A."/>
            <person name="Naylor J."/>
            <person name="Negash T."/>
            <person name="Nguyen T."/>
            <person name="Nguyen N."/>
            <person name="Nicol R."/>
            <person name="Norbu C."/>
            <person name="Norbu N."/>
            <person name="Novod N."/>
            <person name="O'Neill B."/>
            <person name="Osman S."/>
            <person name="Markiewicz E."/>
            <person name="Oyono O.L."/>
            <person name="Patti C."/>
            <person name="Phunkhang P."/>
            <person name="Pierre F."/>
            <person name="Priest M."/>
            <person name="Raghuraman S."/>
            <person name="Rege F."/>
            <person name="Reyes R."/>
            <person name="Rise C."/>
            <person name="Rogov P."/>
            <person name="Ross K."/>
            <person name="Ryan E."/>
            <person name="Settipalli S."/>
            <person name="Shea T."/>
            <person name="Sherpa N."/>
            <person name="Shi L."/>
            <person name="Shih D."/>
            <person name="Sparrow T."/>
            <person name="Spaulding J."/>
            <person name="Stalker J."/>
            <person name="Stange-Thomann N."/>
            <person name="Stavropoulos S."/>
            <person name="Stone C."/>
            <person name="Strader C."/>
            <person name="Tesfaye S."/>
            <person name="Thomson T."/>
            <person name="Thoulutsang Y."/>
            <person name="Thoulutsang D."/>
            <person name="Topham K."/>
            <person name="Topping I."/>
            <person name="Tsamla T."/>
            <person name="Vassiliev H."/>
            <person name="Vo A."/>
            <person name="Wangchuk T."/>
            <person name="Wangdi T."/>
            <person name="Weiand M."/>
            <person name="Wilkinson J."/>
            <person name="Wilson A."/>
            <person name="Yadav S."/>
            <person name="Young G."/>
            <person name="Yu Q."/>
            <person name="Zembek L."/>
            <person name="Zhong D."/>
            <person name="Zimmer A."/>
            <person name="Zwirko Z."/>
            <person name="Jaffe D.B."/>
            <person name="Alvarez P."/>
            <person name="Brockman W."/>
            <person name="Butler J."/>
            <person name="Chin C."/>
            <person name="Gnerre S."/>
            <person name="Grabherr M."/>
            <person name="Kleber M."/>
            <person name="Mauceli E."/>
            <person name="MacCallum I."/>
        </authorList>
    </citation>
    <scope>NUCLEOTIDE SEQUENCE [LARGE SCALE GENOMIC DNA]</scope>
    <source>
        <strain evidence="3">Rob3c / Tucson 14021-0248.25</strain>
    </source>
</reference>
<dbReference type="Proteomes" id="UP000001292">
    <property type="component" value="Unassembled WGS sequence"/>
</dbReference>
<protein>
    <submittedName>
        <fullName evidence="2">GM17829</fullName>
    </submittedName>
</protein>